<feature type="chain" id="PRO_5018034708" evidence="1">
    <location>
        <begin position="24"/>
        <end position="358"/>
    </location>
</feature>
<accession>A0A3N0HZF3</accession>
<comment type="caution">
    <text evidence="2">The sequence shown here is derived from an EMBL/GenBank/DDBJ whole genome shotgun (WGS) entry which is preliminary data.</text>
</comment>
<gene>
    <name evidence="2" type="ORF">EDX97_08705</name>
</gene>
<dbReference type="InterPro" id="IPR011426">
    <property type="entry name" value="CamS"/>
</dbReference>
<dbReference type="OrthoDB" id="1769666at2"/>
<dbReference type="Pfam" id="PF07537">
    <property type="entry name" value="CamS"/>
    <property type="match status" value="1"/>
</dbReference>
<dbReference type="AlphaFoldDB" id="A0A3N0HZF3"/>
<reference evidence="2 3" key="1">
    <citation type="submission" date="2018-11" db="EMBL/GenBank/DDBJ databases">
        <title>Clostridium sp. nov., a member of the family Erysipelotrichaceae isolated from pig faeces.</title>
        <authorList>
            <person name="Chang Y.-H."/>
        </authorList>
    </citation>
    <scope>NUCLEOTIDE SEQUENCE [LARGE SCALE GENOMIC DNA]</scope>
    <source>
        <strain evidence="2 3">YH-panp20</strain>
    </source>
</reference>
<dbReference type="PROSITE" id="PS51257">
    <property type="entry name" value="PROKAR_LIPOPROTEIN"/>
    <property type="match status" value="1"/>
</dbReference>
<dbReference type="CDD" id="cd13441">
    <property type="entry name" value="CamS_repeat_1"/>
    <property type="match status" value="1"/>
</dbReference>
<feature type="signal peptide" evidence="1">
    <location>
        <begin position="1"/>
        <end position="23"/>
    </location>
</feature>
<name>A0A3N0HZF3_9FIRM</name>
<proteinExistence type="predicted"/>
<protein>
    <submittedName>
        <fullName evidence="2">CamS family sex pheromone protein</fullName>
    </submittedName>
</protein>
<evidence type="ECO:0000313" key="3">
    <source>
        <dbReference type="Proteomes" id="UP000276568"/>
    </source>
</evidence>
<evidence type="ECO:0000256" key="1">
    <source>
        <dbReference type="SAM" id="SignalP"/>
    </source>
</evidence>
<dbReference type="Gene3D" id="3.10.570.10">
    <property type="entry name" value="sex pheromone staph- cam373 precursor domain"/>
    <property type="match status" value="1"/>
</dbReference>
<dbReference type="Proteomes" id="UP000276568">
    <property type="component" value="Unassembled WGS sequence"/>
</dbReference>
<keyword evidence="3" id="KW-1185">Reference proteome</keyword>
<dbReference type="RefSeq" id="WP_128520769.1">
    <property type="nucleotide sequence ID" value="NZ_JALFCT010000006.1"/>
</dbReference>
<keyword evidence="1" id="KW-0732">Signal</keyword>
<evidence type="ECO:0000313" key="2">
    <source>
        <dbReference type="EMBL" id="RNM29706.1"/>
    </source>
</evidence>
<sequence>MRKRNIFVGILCASLVSGSGCSAITSNSNTSSNQQEEYSAILPYESSDTRVKHVGIIASEDVRIQIEDGLMDLSKQHFSPSEVGYKTHTFLDYDELDATDGSRGLLGTLRDDNPNGLNPSTNDEFDTGNGKVKGATILVDIYELDWYAKDDLKGISLGLVVNDRVGDKNTKIKKSKMREYLKVTSTKLVNYMRSRFNEINDNIPIYVATYELNGSETADDTGGYIYSGYFEGNNQDYTALDEKWYRVPSTSLTSKDSTTADQFTSFQDAMKDVLPDNTYVIGSAEYEGDTLTKMTIEITAHGKTAGEMLAVSQSAQKNLSKFKKRTCEYTVRIMNNDTVYCMMKRAANSTEVQSVTSM</sequence>
<organism evidence="2 3">
    <name type="scientific">Absicoccus porci</name>
    <dbReference type="NCBI Taxonomy" id="2486576"/>
    <lineage>
        <taxon>Bacteria</taxon>
        <taxon>Bacillati</taxon>
        <taxon>Bacillota</taxon>
        <taxon>Erysipelotrichia</taxon>
        <taxon>Erysipelotrichales</taxon>
        <taxon>Erysipelotrichaceae</taxon>
        <taxon>Absicoccus</taxon>
    </lineage>
</organism>
<dbReference type="EMBL" id="RJQC01000003">
    <property type="protein sequence ID" value="RNM29706.1"/>
    <property type="molecule type" value="Genomic_DNA"/>
</dbReference>